<evidence type="ECO:0000259" key="3">
    <source>
        <dbReference type="Pfam" id="PF00294"/>
    </source>
</evidence>
<keyword evidence="2" id="KW-0418">Kinase</keyword>
<accession>X1M670</accession>
<feature type="non-terminal residue" evidence="4">
    <location>
        <position position="1"/>
    </location>
</feature>
<dbReference type="GO" id="GO:0016301">
    <property type="term" value="F:kinase activity"/>
    <property type="evidence" value="ECO:0007669"/>
    <property type="project" value="UniProtKB-KW"/>
</dbReference>
<dbReference type="GO" id="GO:0006796">
    <property type="term" value="P:phosphate-containing compound metabolic process"/>
    <property type="evidence" value="ECO:0007669"/>
    <property type="project" value="UniProtKB-ARBA"/>
</dbReference>
<organism evidence="4">
    <name type="scientific">marine sediment metagenome</name>
    <dbReference type="NCBI Taxonomy" id="412755"/>
    <lineage>
        <taxon>unclassified sequences</taxon>
        <taxon>metagenomes</taxon>
        <taxon>ecological metagenomes</taxon>
    </lineage>
</organism>
<evidence type="ECO:0000256" key="1">
    <source>
        <dbReference type="ARBA" id="ARBA00022679"/>
    </source>
</evidence>
<dbReference type="Pfam" id="PF00294">
    <property type="entry name" value="PfkB"/>
    <property type="match status" value="1"/>
</dbReference>
<gene>
    <name evidence="4" type="ORF">S06H3_24084</name>
</gene>
<dbReference type="PANTHER" id="PTHR10584">
    <property type="entry name" value="SUGAR KINASE"/>
    <property type="match status" value="1"/>
</dbReference>
<feature type="domain" description="Carbohydrate kinase PfkB" evidence="3">
    <location>
        <begin position="1"/>
        <end position="152"/>
    </location>
</feature>
<name>X1M670_9ZZZZ</name>
<dbReference type="InterPro" id="IPR011611">
    <property type="entry name" value="PfkB_dom"/>
</dbReference>
<dbReference type="GO" id="GO:0005829">
    <property type="term" value="C:cytosol"/>
    <property type="evidence" value="ECO:0007669"/>
    <property type="project" value="TreeGrafter"/>
</dbReference>
<proteinExistence type="predicted"/>
<dbReference type="PRINTS" id="PR00990">
    <property type="entry name" value="RIBOKINASE"/>
</dbReference>
<dbReference type="PANTHER" id="PTHR10584:SF166">
    <property type="entry name" value="RIBOKINASE"/>
    <property type="match status" value="1"/>
</dbReference>
<protein>
    <recommendedName>
        <fullName evidence="3">Carbohydrate kinase PfkB domain-containing protein</fullName>
    </recommendedName>
</protein>
<reference evidence="4" key="1">
    <citation type="journal article" date="2014" name="Front. Microbiol.">
        <title>High frequency of phylogenetically diverse reductive dehalogenase-homologous genes in deep subseafloor sedimentary metagenomes.</title>
        <authorList>
            <person name="Kawai M."/>
            <person name="Futagami T."/>
            <person name="Toyoda A."/>
            <person name="Takaki Y."/>
            <person name="Nishi S."/>
            <person name="Hori S."/>
            <person name="Arai W."/>
            <person name="Tsubouchi T."/>
            <person name="Morono Y."/>
            <person name="Uchiyama I."/>
            <person name="Ito T."/>
            <person name="Fujiyama A."/>
            <person name="Inagaki F."/>
            <person name="Takami H."/>
        </authorList>
    </citation>
    <scope>NUCLEOTIDE SEQUENCE</scope>
    <source>
        <strain evidence="4">Expedition CK06-06</strain>
    </source>
</reference>
<evidence type="ECO:0000313" key="4">
    <source>
        <dbReference type="EMBL" id="GAI13561.1"/>
    </source>
</evidence>
<dbReference type="InterPro" id="IPR029056">
    <property type="entry name" value="Ribokinase-like"/>
</dbReference>
<dbReference type="SUPFAM" id="SSF53613">
    <property type="entry name" value="Ribokinase-like"/>
    <property type="match status" value="1"/>
</dbReference>
<comment type="caution">
    <text evidence="4">The sequence shown here is derived from an EMBL/GenBank/DDBJ whole genome shotgun (WGS) entry which is preliminary data.</text>
</comment>
<feature type="non-terminal residue" evidence="4">
    <location>
        <position position="159"/>
    </location>
</feature>
<dbReference type="EMBL" id="BARV01013276">
    <property type="protein sequence ID" value="GAI13561.1"/>
    <property type="molecule type" value="Genomic_DNA"/>
</dbReference>
<evidence type="ECO:0000256" key="2">
    <source>
        <dbReference type="ARBA" id="ARBA00022777"/>
    </source>
</evidence>
<dbReference type="AlphaFoldDB" id="X1M670"/>
<dbReference type="InterPro" id="IPR002139">
    <property type="entry name" value="Ribo/fructo_kinase"/>
</dbReference>
<keyword evidence="1" id="KW-0808">Transferase</keyword>
<sequence>VLGSIVYDCVTWGDRLPRKGETVIGYRNGFFTGGKGANQAVQAARMGAEVSMIGRVGNDYFGKILISALKKEGINTKYIYMDNNLPTGTCCIHIDKNGSNAIMVAPQANLAISIGQINRAMNEYSDFDIFLTQLEVNIESTIHALKLARNMKSIVVFNP</sequence>
<dbReference type="Gene3D" id="3.40.1190.20">
    <property type="match status" value="1"/>
</dbReference>